<dbReference type="EMBL" id="JAAKZZ010000100">
    <property type="protein sequence ID" value="NGO69171.1"/>
    <property type="molecule type" value="Genomic_DNA"/>
</dbReference>
<dbReference type="AlphaFoldDB" id="A0A6G4WXJ4"/>
<dbReference type="InterPro" id="IPR013762">
    <property type="entry name" value="Integrase-like_cat_sf"/>
</dbReference>
<reference evidence="6 7" key="1">
    <citation type="submission" date="2020-02" db="EMBL/GenBank/DDBJ databases">
        <title>Whole-genome analyses of novel actinobacteria.</title>
        <authorList>
            <person name="Sahin N."/>
            <person name="Tatar D."/>
        </authorList>
    </citation>
    <scope>NUCLEOTIDE SEQUENCE [LARGE SCALE GENOMIC DNA]</scope>
    <source>
        <strain evidence="6 7">SB3404</strain>
    </source>
</reference>
<keyword evidence="2" id="KW-0238">DNA-binding</keyword>
<evidence type="ECO:0000313" key="7">
    <source>
        <dbReference type="Proteomes" id="UP000477722"/>
    </source>
</evidence>
<comment type="caution">
    <text evidence="6">The sequence shown here is derived from an EMBL/GenBank/DDBJ whole genome shotgun (WGS) entry which is preliminary data.</text>
</comment>
<dbReference type="RefSeq" id="WP_165298866.1">
    <property type="nucleotide sequence ID" value="NZ_JAAKZZ010000100.1"/>
</dbReference>
<evidence type="ECO:0000256" key="3">
    <source>
        <dbReference type="ARBA" id="ARBA00023172"/>
    </source>
</evidence>
<keyword evidence="3" id="KW-0233">DNA recombination</keyword>
<comment type="similarity">
    <text evidence="1">Belongs to the 'phage' integrase family.</text>
</comment>
<evidence type="ECO:0000256" key="4">
    <source>
        <dbReference type="SAM" id="MobiDB-lite"/>
    </source>
</evidence>
<dbReference type="Gene3D" id="1.10.150.130">
    <property type="match status" value="1"/>
</dbReference>
<dbReference type="InterPro" id="IPR010998">
    <property type="entry name" value="Integrase_recombinase_N"/>
</dbReference>
<dbReference type="InterPro" id="IPR011010">
    <property type="entry name" value="DNA_brk_join_enz"/>
</dbReference>
<dbReference type="PANTHER" id="PTHR30349">
    <property type="entry name" value="PHAGE INTEGRASE-RELATED"/>
    <property type="match status" value="1"/>
</dbReference>
<dbReference type="PANTHER" id="PTHR30349:SF64">
    <property type="entry name" value="PROPHAGE INTEGRASE INTD-RELATED"/>
    <property type="match status" value="1"/>
</dbReference>
<evidence type="ECO:0000313" key="6">
    <source>
        <dbReference type="EMBL" id="NGO69171.1"/>
    </source>
</evidence>
<dbReference type="Proteomes" id="UP000477722">
    <property type="component" value="Unassembled WGS sequence"/>
</dbReference>
<protein>
    <submittedName>
        <fullName evidence="6">Tyrosine-type recombinase/integrase</fullName>
    </submittedName>
</protein>
<dbReference type="GO" id="GO:0003677">
    <property type="term" value="F:DNA binding"/>
    <property type="evidence" value="ECO:0007669"/>
    <property type="project" value="UniProtKB-KW"/>
</dbReference>
<keyword evidence="7" id="KW-1185">Reference proteome</keyword>
<evidence type="ECO:0000259" key="5">
    <source>
        <dbReference type="PROSITE" id="PS51898"/>
    </source>
</evidence>
<feature type="domain" description="Tyr recombinase" evidence="5">
    <location>
        <begin position="180"/>
        <end position="412"/>
    </location>
</feature>
<dbReference type="Gene3D" id="1.10.443.10">
    <property type="entry name" value="Intergrase catalytic core"/>
    <property type="match status" value="1"/>
</dbReference>
<gene>
    <name evidence="6" type="ORF">G5C65_12550</name>
</gene>
<evidence type="ECO:0000256" key="2">
    <source>
        <dbReference type="ARBA" id="ARBA00023125"/>
    </source>
</evidence>
<dbReference type="PROSITE" id="PS51898">
    <property type="entry name" value="TYR_RECOMBINASE"/>
    <property type="match status" value="1"/>
</dbReference>
<dbReference type="GO" id="GO:0015074">
    <property type="term" value="P:DNA integration"/>
    <property type="evidence" value="ECO:0007669"/>
    <property type="project" value="InterPro"/>
</dbReference>
<dbReference type="SUPFAM" id="SSF56349">
    <property type="entry name" value="DNA breaking-rejoining enzymes"/>
    <property type="match status" value="1"/>
</dbReference>
<accession>A0A6G4WXJ4</accession>
<organism evidence="6 7">
    <name type="scientific">Streptomyces boncukensis</name>
    <dbReference type="NCBI Taxonomy" id="2711219"/>
    <lineage>
        <taxon>Bacteria</taxon>
        <taxon>Bacillati</taxon>
        <taxon>Actinomycetota</taxon>
        <taxon>Actinomycetes</taxon>
        <taxon>Kitasatosporales</taxon>
        <taxon>Streptomycetaceae</taxon>
        <taxon>Streptomyces</taxon>
    </lineage>
</organism>
<feature type="region of interest" description="Disordered" evidence="4">
    <location>
        <begin position="1"/>
        <end position="22"/>
    </location>
</feature>
<evidence type="ECO:0000256" key="1">
    <source>
        <dbReference type="ARBA" id="ARBA00008857"/>
    </source>
</evidence>
<dbReference type="InterPro" id="IPR002104">
    <property type="entry name" value="Integrase_catalytic"/>
</dbReference>
<name>A0A6G4WXJ4_9ACTN</name>
<dbReference type="InterPro" id="IPR050090">
    <property type="entry name" value="Tyrosine_recombinase_XerCD"/>
</dbReference>
<dbReference type="GO" id="GO:0006310">
    <property type="term" value="P:DNA recombination"/>
    <property type="evidence" value="ECO:0007669"/>
    <property type="project" value="UniProtKB-KW"/>
</dbReference>
<proteinExistence type="inferred from homology"/>
<sequence>MAGWINDRWLNKRPNPQTGKRERTKLYGSKTKRYRVEGIPGVRARSFDKLEDAKKWKAKAEHERTTGTFYDPRAGEMLFGVYVRERWWPTLRQPPTTKDAMRTRIFGHILPFAERMPLNSIGPDEIKAWVVWAERRVDTGTVRTTWRHFSSIMQAAYKAKRIPANPFRDEDLKAPTAPSGKAKAWPYEQVQAVRAELGRRYRVLVDEGTLAGVRQGEAFGLSPGDLDGEDLHIERQVVKTSRGLAFAPPKGNKTRTGPCPPELTKAVEEHSAEFPPVEVTLPWVDPDRPSVAWEDRPLVTVLLICTTSRGNAINRSTFDEKQWKPAQHRAGVIDGPQVEVIERPGKRPLKRVRWEVPKGYGFHGLRHTFASIVLAGGETITKLAAWLGHSDPAFTLRTYVHFMPKAGRRGFAALAAWARGNDPEDFES</sequence>